<keyword evidence="2" id="KW-1185">Reference proteome</keyword>
<dbReference type="EMBL" id="CM042061">
    <property type="protein sequence ID" value="KAI3672685.1"/>
    <property type="molecule type" value="Genomic_DNA"/>
</dbReference>
<dbReference type="Proteomes" id="UP001055879">
    <property type="component" value="Linkage Group LG15"/>
</dbReference>
<sequence length="88" mass="10064">MQLLDQNDQNVNDEEDVEIIGDEVEIVGEGRELVLYVNEEVEPRVAKPMVATREEILLLTGLDAINVIDLSSDEEETANEKYENFWKV</sequence>
<evidence type="ECO:0000313" key="1">
    <source>
        <dbReference type="EMBL" id="KAI3672685.1"/>
    </source>
</evidence>
<comment type="caution">
    <text evidence="1">The sequence shown here is derived from an EMBL/GenBank/DDBJ whole genome shotgun (WGS) entry which is preliminary data.</text>
</comment>
<name>A0ACB8XQG8_ARCLA</name>
<protein>
    <submittedName>
        <fullName evidence="1">Uncharacterized protein</fullName>
    </submittedName>
</protein>
<reference evidence="2" key="1">
    <citation type="journal article" date="2022" name="Mol. Ecol. Resour.">
        <title>The genomes of chicory, endive, great burdock and yacon provide insights into Asteraceae palaeo-polyploidization history and plant inulin production.</title>
        <authorList>
            <person name="Fan W."/>
            <person name="Wang S."/>
            <person name="Wang H."/>
            <person name="Wang A."/>
            <person name="Jiang F."/>
            <person name="Liu H."/>
            <person name="Zhao H."/>
            <person name="Xu D."/>
            <person name="Zhang Y."/>
        </authorList>
    </citation>
    <scope>NUCLEOTIDE SEQUENCE [LARGE SCALE GENOMIC DNA]</scope>
    <source>
        <strain evidence="2">cv. Niubang</strain>
    </source>
</reference>
<organism evidence="1 2">
    <name type="scientific">Arctium lappa</name>
    <name type="common">Greater burdock</name>
    <name type="synonym">Lappa major</name>
    <dbReference type="NCBI Taxonomy" id="4217"/>
    <lineage>
        <taxon>Eukaryota</taxon>
        <taxon>Viridiplantae</taxon>
        <taxon>Streptophyta</taxon>
        <taxon>Embryophyta</taxon>
        <taxon>Tracheophyta</taxon>
        <taxon>Spermatophyta</taxon>
        <taxon>Magnoliopsida</taxon>
        <taxon>eudicotyledons</taxon>
        <taxon>Gunneridae</taxon>
        <taxon>Pentapetalae</taxon>
        <taxon>asterids</taxon>
        <taxon>campanulids</taxon>
        <taxon>Asterales</taxon>
        <taxon>Asteraceae</taxon>
        <taxon>Carduoideae</taxon>
        <taxon>Cardueae</taxon>
        <taxon>Arctiinae</taxon>
        <taxon>Arctium</taxon>
    </lineage>
</organism>
<evidence type="ECO:0000313" key="2">
    <source>
        <dbReference type="Proteomes" id="UP001055879"/>
    </source>
</evidence>
<accession>A0ACB8XQG8</accession>
<reference evidence="1 2" key="2">
    <citation type="journal article" date="2022" name="Mol. Ecol. Resour.">
        <title>The genomes of chicory, endive, great burdock and yacon provide insights into Asteraceae paleo-polyploidization history and plant inulin production.</title>
        <authorList>
            <person name="Fan W."/>
            <person name="Wang S."/>
            <person name="Wang H."/>
            <person name="Wang A."/>
            <person name="Jiang F."/>
            <person name="Liu H."/>
            <person name="Zhao H."/>
            <person name="Xu D."/>
            <person name="Zhang Y."/>
        </authorList>
    </citation>
    <scope>NUCLEOTIDE SEQUENCE [LARGE SCALE GENOMIC DNA]</scope>
    <source>
        <strain evidence="2">cv. Niubang</strain>
    </source>
</reference>
<gene>
    <name evidence="1" type="ORF">L6452_38782</name>
</gene>
<proteinExistence type="predicted"/>